<accession>X1HTV9</accession>
<dbReference type="Gene3D" id="3.40.50.2300">
    <property type="match status" value="1"/>
</dbReference>
<proteinExistence type="predicted"/>
<dbReference type="AlphaFoldDB" id="X1HTV9"/>
<reference evidence="1" key="1">
    <citation type="journal article" date="2014" name="Front. Microbiol.">
        <title>High frequency of phylogenetically diverse reductive dehalogenase-homologous genes in deep subseafloor sedimentary metagenomes.</title>
        <authorList>
            <person name="Kawai M."/>
            <person name="Futagami T."/>
            <person name="Toyoda A."/>
            <person name="Takaki Y."/>
            <person name="Nishi S."/>
            <person name="Hori S."/>
            <person name="Arai W."/>
            <person name="Tsubouchi T."/>
            <person name="Morono Y."/>
            <person name="Uchiyama I."/>
            <person name="Ito T."/>
            <person name="Fujiyama A."/>
            <person name="Inagaki F."/>
            <person name="Takami H."/>
        </authorList>
    </citation>
    <scope>NUCLEOTIDE SEQUENCE</scope>
    <source>
        <strain evidence="1">Expedition CK06-06</strain>
    </source>
</reference>
<dbReference type="EMBL" id="BARU01023029">
    <property type="protein sequence ID" value="GAH48728.1"/>
    <property type="molecule type" value="Genomic_DNA"/>
</dbReference>
<gene>
    <name evidence="1" type="ORF">S03H2_37415</name>
</gene>
<feature type="non-terminal residue" evidence="1">
    <location>
        <position position="61"/>
    </location>
</feature>
<sequence length="61" mass="6811">MEKQPLILAVDDQELVLKLLRVNLSLEGYHVVTASNGMSPSTAIVLREHREQQAQLRQSVG</sequence>
<dbReference type="SUPFAM" id="SSF52172">
    <property type="entry name" value="CheY-like"/>
    <property type="match status" value="1"/>
</dbReference>
<evidence type="ECO:0000313" key="1">
    <source>
        <dbReference type="EMBL" id="GAH48728.1"/>
    </source>
</evidence>
<evidence type="ECO:0008006" key="2">
    <source>
        <dbReference type="Google" id="ProtNLM"/>
    </source>
</evidence>
<name>X1HTV9_9ZZZZ</name>
<organism evidence="1">
    <name type="scientific">marine sediment metagenome</name>
    <dbReference type="NCBI Taxonomy" id="412755"/>
    <lineage>
        <taxon>unclassified sequences</taxon>
        <taxon>metagenomes</taxon>
        <taxon>ecological metagenomes</taxon>
    </lineage>
</organism>
<dbReference type="InterPro" id="IPR011006">
    <property type="entry name" value="CheY-like_superfamily"/>
</dbReference>
<protein>
    <recommendedName>
        <fullName evidence="2">Response regulatory domain-containing protein</fullName>
    </recommendedName>
</protein>
<comment type="caution">
    <text evidence="1">The sequence shown here is derived from an EMBL/GenBank/DDBJ whole genome shotgun (WGS) entry which is preliminary data.</text>
</comment>